<evidence type="ECO:0000313" key="1">
    <source>
        <dbReference type="EMBL" id="SFP27554.1"/>
    </source>
</evidence>
<dbReference type="InterPro" id="IPR019004">
    <property type="entry name" value="YqeY/Aim41"/>
</dbReference>
<gene>
    <name evidence="1" type="ORF">SAMN02910344_00935</name>
</gene>
<reference evidence="1 2" key="1">
    <citation type="submission" date="2016-10" db="EMBL/GenBank/DDBJ databases">
        <authorList>
            <person name="Varghese N."/>
            <person name="Submissions S."/>
        </authorList>
    </citation>
    <scope>NUCLEOTIDE SEQUENCE [LARGE SCALE GENOMIC DNA]</scope>
    <source>
        <strain evidence="1 2">DSM 1361</strain>
    </source>
</reference>
<keyword evidence="2" id="KW-1185">Reference proteome</keyword>
<accession>A0A662ZHC4</accession>
<dbReference type="Gene3D" id="1.10.10.410">
    <property type="match status" value="1"/>
</dbReference>
<dbReference type="GO" id="GO:0016884">
    <property type="term" value="F:carbon-nitrogen ligase activity, with glutamine as amido-N-donor"/>
    <property type="evidence" value="ECO:0007669"/>
    <property type="project" value="InterPro"/>
</dbReference>
<proteinExistence type="predicted"/>
<dbReference type="Gene3D" id="1.10.1510.10">
    <property type="entry name" value="Uncharacterised protein YqeY/AIM41 PF09424, N-terminal domain"/>
    <property type="match status" value="1"/>
</dbReference>
<dbReference type="InterPro" id="IPR023168">
    <property type="entry name" value="GatB_Yqey_C_2"/>
</dbReference>
<dbReference type="AlphaFoldDB" id="A0A662ZHC4"/>
<dbReference type="InterPro" id="IPR042184">
    <property type="entry name" value="YqeY/Aim41_N"/>
</dbReference>
<name>A0A662ZHC4_9GAMM</name>
<dbReference type="Pfam" id="PF09424">
    <property type="entry name" value="YqeY"/>
    <property type="match status" value="1"/>
</dbReference>
<dbReference type="PANTHER" id="PTHR28055">
    <property type="entry name" value="ALTERED INHERITANCE OF MITOCHONDRIA PROTEIN 41, MITOCHONDRIAL"/>
    <property type="match status" value="1"/>
</dbReference>
<dbReference type="EMBL" id="FOXF01000012">
    <property type="protein sequence ID" value="SFP27554.1"/>
    <property type="molecule type" value="Genomic_DNA"/>
</dbReference>
<organism evidence="1 2">
    <name type="scientific">Ruminobacter amylophilus</name>
    <dbReference type="NCBI Taxonomy" id="867"/>
    <lineage>
        <taxon>Bacteria</taxon>
        <taxon>Pseudomonadati</taxon>
        <taxon>Pseudomonadota</taxon>
        <taxon>Gammaproteobacteria</taxon>
        <taxon>Aeromonadales</taxon>
        <taxon>Succinivibrionaceae</taxon>
        <taxon>Ruminobacter</taxon>
    </lineage>
</organism>
<protein>
    <recommendedName>
        <fullName evidence="3">Glutamyl-tRNA amidotransferase</fullName>
    </recommendedName>
</protein>
<dbReference type="PANTHER" id="PTHR28055:SF1">
    <property type="entry name" value="ALTERED INHERITANCE OF MITOCHONDRIA PROTEIN 41, MITOCHONDRIAL"/>
    <property type="match status" value="1"/>
</dbReference>
<sequence>MSLREDLNVRIKESMLAKNKERTSALRLLLSEIKKVEVDQRITLDDSQIIAIVTKMVKQREESAAQYEAAGREELAQGEKFEISVLQEFLPAQMSEAEVDELIAKALSETGASGMKDMSKVMSFVKPLATGRTDMGSLSKKIKDALNK</sequence>
<dbReference type="RefSeq" id="WP_031578576.1">
    <property type="nucleotide sequence ID" value="NZ_FOXF01000012.1"/>
</dbReference>
<dbReference type="OrthoDB" id="9788127at2"/>
<dbReference type="Proteomes" id="UP000243745">
    <property type="component" value="Unassembled WGS sequence"/>
</dbReference>
<evidence type="ECO:0000313" key="2">
    <source>
        <dbReference type="Proteomes" id="UP000243745"/>
    </source>
</evidence>
<dbReference type="InterPro" id="IPR003789">
    <property type="entry name" value="Asn/Gln_tRNA_amidoTrase-B-like"/>
</dbReference>
<dbReference type="SUPFAM" id="SSF89095">
    <property type="entry name" value="GatB/YqeY motif"/>
    <property type="match status" value="1"/>
</dbReference>
<evidence type="ECO:0008006" key="3">
    <source>
        <dbReference type="Google" id="ProtNLM"/>
    </source>
</evidence>